<organism evidence="2 3">
    <name type="scientific">Gordonia soli NBRC 108243</name>
    <dbReference type="NCBI Taxonomy" id="1223545"/>
    <lineage>
        <taxon>Bacteria</taxon>
        <taxon>Bacillati</taxon>
        <taxon>Actinomycetota</taxon>
        <taxon>Actinomycetes</taxon>
        <taxon>Mycobacteriales</taxon>
        <taxon>Gordoniaceae</taxon>
        <taxon>Gordonia</taxon>
    </lineage>
</organism>
<comment type="caution">
    <text evidence="2">The sequence shown here is derived from an EMBL/GenBank/DDBJ whole genome shotgun (WGS) entry which is preliminary data.</text>
</comment>
<protein>
    <submittedName>
        <fullName evidence="2">Uncharacterized protein</fullName>
    </submittedName>
</protein>
<evidence type="ECO:0000313" key="2">
    <source>
        <dbReference type="EMBL" id="GAC68199.1"/>
    </source>
</evidence>
<sequence>MVPSVILATAALGWLGPQTAQFVAEIVMICRIASTTYVIRRFRREPLTAGTLLAAVGLAVLGSVIVALKVVLTH</sequence>
<keyword evidence="1" id="KW-0812">Transmembrane</keyword>
<evidence type="ECO:0000256" key="1">
    <source>
        <dbReference type="SAM" id="Phobius"/>
    </source>
</evidence>
<proteinExistence type="predicted"/>
<gene>
    <name evidence="2" type="ORF">GS4_14_00280</name>
</gene>
<dbReference type="EMBL" id="BANX01000014">
    <property type="protein sequence ID" value="GAC68199.1"/>
    <property type="molecule type" value="Genomic_DNA"/>
</dbReference>
<accession>M0QIC0</accession>
<reference evidence="2 3" key="1">
    <citation type="submission" date="2013-01" db="EMBL/GenBank/DDBJ databases">
        <title>Whole genome shotgun sequence of Gordonia soli NBRC 108243.</title>
        <authorList>
            <person name="Isaki-Nakamura S."/>
            <person name="Hosoyama A."/>
            <person name="Tsuchikane K."/>
            <person name="Ando Y."/>
            <person name="Baba S."/>
            <person name="Ohji S."/>
            <person name="Hamada M."/>
            <person name="Tamura T."/>
            <person name="Yamazoe A."/>
            <person name="Yamazaki S."/>
            <person name="Fujita N."/>
        </authorList>
    </citation>
    <scope>NUCLEOTIDE SEQUENCE [LARGE SCALE GENOMIC DNA]</scope>
    <source>
        <strain evidence="2 3">NBRC 108243</strain>
    </source>
</reference>
<dbReference type="AlphaFoldDB" id="M0QIC0"/>
<keyword evidence="3" id="KW-1185">Reference proteome</keyword>
<dbReference type="Proteomes" id="UP000011666">
    <property type="component" value="Unassembled WGS sequence"/>
</dbReference>
<evidence type="ECO:0000313" key="3">
    <source>
        <dbReference type="Proteomes" id="UP000011666"/>
    </source>
</evidence>
<feature type="transmembrane region" description="Helical" evidence="1">
    <location>
        <begin position="51"/>
        <end position="72"/>
    </location>
</feature>
<name>M0QIC0_9ACTN</name>
<keyword evidence="1" id="KW-0472">Membrane</keyword>
<keyword evidence="1" id="KW-1133">Transmembrane helix</keyword>